<evidence type="ECO:0000256" key="9">
    <source>
        <dbReference type="ARBA" id="ARBA00022840"/>
    </source>
</evidence>
<dbReference type="CDD" id="cd00088">
    <property type="entry name" value="HPT"/>
    <property type="match status" value="1"/>
</dbReference>
<dbReference type="Gene3D" id="1.20.120.160">
    <property type="entry name" value="HPT domain"/>
    <property type="match status" value="1"/>
</dbReference>
<dbReference type="SMART" id="SM00260">
    <property type="entry name" value="CheW"/>
    <property type="match status" value="1"/>
</dbReference>
<feature type="modified residue" description="Phosphohistidine" evidence="12">
    <location>
        <position position="48"/>
    </location>
</feature>
<feature type="domain" description="Histidine kinase" evidence="13">
    <location>
        <begin position="148"/>
        <end position="398"/>
    </location>
</feature>
<dbReference type="InterPro" id="IPR003594">
    <property type="entry name" value="HATPase_dom"/>
</dbReference>
<evidence type="ECO:0000256" key="6">
    <source>
        <dbReference type="ARBA" id="ARBA00022679"/>
    </source>
</evidence>
<dbReference type="Gene3D" id="2.30.30.40">
    <property type="entry name" value="SH3 Domains"/>
    <property type="match status" value="1"/>
</dbReference>
<keyword evidence="6" id="KW-0808">Transferase</keyword>
<evidence type="ECO:0000256" key="10">
    <source>
        <dbReference type="ARBA" id="ARBA00023012"/>
    </source>
</evidence>
<evidence type="ECO:0000256" key="4">
    <source>
        <dbReference type="ARBA" id="ARBA00022500"/>
    </source>
</evidence>
<dbReference type="RefSeq" id="WP_155173614.1">
    <property type="nucleotide sequence ID" value="NZ_BAAAFL010000010.1"/>
</dbReference>
<dbReference type="InterPro" id="IPR036097">
    <property type="entry name" value="HisK_dim/P_sf"/>
</dbReference>
<dbReference type="Pfam" id="PF02518">
    <property type="entry name" value="HATPase_c"/>
    <property type="match status" value="1"/>
</dbReference>
<evidence type="ECO:0000256" key="1">
    <source>
        <dbReference type="ARBA" id="ARBA00000085"/>
    </source>
</evidence>
<dbReference type="InterPro" id="IPR008207">
    <property type="entry name" value="Sig_transdc_His_kin_Hpt_dom"/>
</dbReference>
<feature type="domain" description="CheW-like" evidence="14">
    <location>
        <begin position="400"/>
        <end position="539"/>
    </location>
</feature>
<keyword evidence="17" id="KW-1185">Reference proteome</keyword>
<keyword evidence="5 12" id="KW-0597">Phosphoprotein</keyword>
<evidence type="ECO:0000256" key="11">
    <source>
        <dbReference type="ARBA" id="ARBA00035100"/>
    </source>
</evidence>
<comment type="caution">
    <text evidence="16">The sequence shown here is derived from an EMBL/GenBank/DDBJ whole genome shotgun (WGS) entry which is preliminary data.</text>
</comment>
<evidence type="ECO:0000256" key="2">
    <source>
        <dbReference type="ARBA" id="ARBA00012438"/>
    </source>
</evidence>
<evidence type="ECO:0000259" key="13">
    <source>
        <dbReference type="PROSITE" id="PS50109"/>
    </source>
</evidence>
<keyword evidence="9" id="KW-0067">ATP-binding</keyword>
<dbReference type="PRINTS" id="PR00344">
    <property type="entry name" value="BCTRLSENSOR"/>
</dbReference>
<dbReference type="InterPro" id="IPR004105">
    <property type="entry name" value="CheA-like_dim"/>
</dbReference>
<dbReference type="InterPro" id="IPR005467">
    <property type="entry name" value="His_kinase_dom"/>
</dbReference>
<evidence type="ECO:0000313" key="16">
    <source>
        <dbReference type="EMBL" id="MTI26603.1"/>
    </source>
</evidence>
<dbReference type="SUPFAM" id="SSF47384">
    <property type="entry name" value="Homodimeric domain of signal transducing histidine kinase"/>
    <property type="match status" value="1"/>
</dbReference>
<keyword evidence="10" id="KW-0902">Two-component regulatory system</keyword>
<dbReference type="Gene3D" id="3.30.565.10">
    <property type="entry name" value="Histidine kinase-like ATPase, C-terminal domain"/>
    <property type="match status" value="1"/>
</dbReference>
<evidence type="ECO:0000256" key="7">
    <source>
        <dbReference type="ARBA" id="ARBA00022741"/>
    </source>
</evidence>
<evidence type="ECO:0000256" key="12">
    <source>
        <dbReference type="PROSITE-ProRule" id="PRU00110"/>
    </source>
</evidence>
<dbReference type="InterPro" id="IPR036061">
    <property type="entry name" value="CheW-like_dom_sf"/>
</dbReference>
<evidence type="ECO:0000259" key="15">
    <source>
        <dbReference type="PROSITE" id="PS50894"/>
    </source>
</evidence>
<dbReference type="InterPro" id="IPR036641">
    <property type="entry name" value="HPT_dom_sf"/>
</dbReference>
<organism evidence="16 17">
    <name type="scientific">Fulvivirga kasyanovii</name>
    <dbReference type="NCBI Taxonomy" id="396812"/>
    <lineage>
        <taxon>Bacteria</taxon>
        <taxon>Pseudomonadati</taxon>
        <taxon>Bacteroidota</taxon>
        <taxon>Cytophagia</taxon>
        <taxon>Cytophagales</taxon>
        <taxon>Fulvivirgaceae</taxon>
        <taxon>Fulvivirga</taxon>
    </lineage>
</organism>
<name>A0ABW9RR11_9BACT</name>
<dbReference type="Pfam" id="PF02895">
    <property type="entry name" value="H-kinase_dim"/>
    <property type="match status" value="1"/>
</dbReference>
<keyword evidence="4" id="KW-0145">Chemotaxis</keyword>
<dbReference type="InterPro" id="IPR037006">
    <property type="entry name" value="CheA-like_homodim_sf"/>
</dbReference>
<dbReference type="EMBL" id="SMLW01000589">
    <property type="protein sequence ID" value="MTI26603.1"/>
    <property type="molecule type" value="Genomic_DNA"/>
</dbReference>
<dbReference type="PROSITE" id="PS50109">
    <property type="entry name" value="HIS_KIN"/>
    <property type="match status" value="1"/>
</dbReference>
<dbReference type="Gene3D" id="1.10.287.560">
    <property type="entry name" value="Histidine kinase CheA-like, homodimeric domain"/>
    <property type="match status" value="1"/>
</dbReference>
<dbReference type="SMART" id="SM00073">
    <property type="entry name" value="HPT"/>
    <property type="match status" value="1"/>
</dbReference>
<feature type="domain" description="HPt" evidence="15">
    <location>
        <begin position="1"/>
        <end position="105"/>
    </location>
</feature>
<sequence>MNDRDKEYRVIFLAEAQQSYDQISTDIVKLEKDPGNEEILDEIFRLLHNMKANAATMDLHAIAELSHCLENVFSSIRAGNLVFEGNRVNLIFKAIDYLGYLINNIAKPQRQVHNEELLNDLNDLVTKGEVSAGLLQENSSSFISKKLHLSDSVSIPVRKLDDLLNLVGELIISRDHLINFAELSENQQMKNITQSLSRIADSIQETVMTARLVTVSSLFNKFPKVVRDIASDEKKKVDLSITGADTTIDRNVLKLISDIMVHLIRNAIIHGIENPKERIKKGKPEEGSVEISATSEKGLVFISITDDGGGIDTKAIKDKAIKNGILSSSRARGLGERETLGLLFVPGFSMAERVTEYAGRGVGLDIVKSVIDSIGGDLRIESKVGKGTQFIMSLPISMAVKAALLFKVNENNFALPLLNIHVVLTVSNGMIHNVGEVLVLEHKDEMIELIYLHDFLFKEMDYSSHINLKREVMDVIVVWYNNKKYGLVVDQLLRQQEIMIKPLQNPLDDNTLFSGITLLGSGEVCYVLDVAGTSKAYEQKENKVQLH</sequence>
<dbReference type="InterPro" id="IPR004358">
    <property type="entry name" value="Sig_transdc_His_kin-like_C"/>
</dbReference>
<dbReference type="SUPFAM" id="SSF47226">
    <property type="entry name" value="Histidine-containing phosphotransfer domain, HPT domain"/>
    <property type="match status" value="1"/>
</dbReference>
<comment type="function">
    <text evidence="11">Involved in the transmission of sensory signals from the chemoreceptors to the flagellar motors. CheA is autophosphorylated; it can transfer its phosphate group to either CheB or CheY.</text>
</comment>
<gene>
    <name evidence="16" type="ORF">E1163_16725</name>
</gene>
<dbReference type="PANTHER" id="PTHR43395:SF10">
    <property type="entry name" value="CHEMOTAXIS PROTEIN CHEA"/>
    <property type="match status" value="1"/>
</dbReference>
<dbReference type="InterPro" id="IPR002545">
    <property type="entry name" value="CheW-lke_dom"/>
</dbReference>
<dbReference type="Pfam" id="PF01584">
    <property type="entry name" value="CheW"/>
    <property type="match status" value="1"/>
</dbReference>
<dbReference type="SMART" id="SM00387">
    <property type="entry name" value="HATPase_c"/>
    <property type="match status" value="1"/>
</dbReference>
<dbReference type="InterPro" id="IPR051315">
    <property type="entry name" value="Bact_Chemotaxis_CheA"/>
</dbReference>
<protein>
    <recommendedName>
        <fullName evidence="3">Chemotaxis protein CheA</fullName>
        <ecNumber evidence="2">2.7.13.3</ecNumber>
    </recommendedName>
</protein>
<dbReference type="PANTHER" id="PTHR43395">
    <property type="entry name" value="SENSOR HISTIDINE KINASE CHEA"/>
    <property type="match status" value="1"/>
</dbReference>
<comment type="catalytic activity">
    <reaction evidence="1">
        <text>ATP + protein L-histidine = ADP + protein N-phospho-L-histidine.</text>
        <dbReference type="EC" id="2.7.13.3"/>
    </reaction>
</comment>
<evidence type="ECO:0000256" key="5">
    <source>
        <dbReference type="ARBA" id="ARBA00022553"/>
    </source>
</evidence>
<dbReference type="SUPFAM" id="SSF55874">
    <property type="entry name" value="ATPase domain of HSP90 chaperone/DNA topoisomerase II/histidine kinase"/>
    <property type="match status" value="1"/>
</dbReference>
<dbReference type="SUPFAM" id="SSF50341">
    <property type="entry name" value="CheW-like"/>
    <property type="match status" value="1"/>
</dbReference>
<keyword evidence="7" id="KW-0547">Nucleotide-binding</keyword>
<evidence type="ECO:0000256" key="8">
    <source>
        <dbReference type="ARBA" id="ARBA00022777"/>
    </source>
</evidence>
<evidence type="ECO:0000259" key="14">
    <source>
        <dbReference type="PROSITE" id="PS50851"/>
    </source>
</evidence>
<dbReference type="Proteomes" id="UP000798808">
    <property type="component" value="Unassembled WGS sequence"/>
</dbReference>
<reference evidence="16 17" key="1">
    <citation type="submission" date="2019-02" db="EMBL/GenBank/DDBJ databases">
        <authorList>
            <person name="Goldberg S.R."/>
            <person name="Haltli B.A."/>
            <person name="Correa H."/>
            <person name="Russell K.G."/>
        </authorList>
    </citation>
    <scope>NUCLEOTIDE SEQUENCE [LARGE SCALE GENOMIC DNA]</scope>
    <source>
        <strain evidence="16 17">JCM 16186</strain>
    </source>
</reference>
<dbReference type="EC" id="2.7.13.3" evidence="2"/>
<evidence type="ECO:0000313" key="17">
    <source>
        <dbReference type="Proteomes" id="UP000798808"/>
    </source>
</evidence>
<accession>A0ABW9RR11</accession>
<proteinExistence type="predicted"/>
<dbReference type="PROSITE" id="PS50851">
    <property type="entry name" value="CHEW"/>
    <property type="match status" value="1"/>
</dbReference>
<dbReference type="Pfam" id="PF01627">
    <property type="entry name" value="Hpt"/>
    <property type="match status" value="1"/>
</dbReference>
<dbReference type="PROSITE" id="PS50894">
    <property type="entry name" value="HPT"/>
    <property type="match status" value="1"/>
</dbReference>
<dbReference type="SMART" id="SM01231">
    <property type="entry name" value="H-kinase_dim"/>
    <property type="match status" value="1"/>
</dbReference>
<evidence type="ECO:0000256" key="3">
    <source>
        <dbReference type="ARBA" id="ARBA00021495"/>
    </source>
</evidence>
<keyword evidence="8" id="KW-0418">Kinase</keyword>
<dbReference type="InterPro" id="IPR036890">
    <property type="entry name" value="HATPase_C_sf"/>
</dbReference>